<proteinExistence type="predicted"/>
<protein>
    <submittedName>
        <fullName evidence="2">Uncharacterized protein</fullName>
    </submittedName>
</protein>
<dbReference type="STRING" id="1291734.FD02_GL001730"/>
<evidence type="ECO:0000313" key="2">
    <source>
        <dbReference type="EMBL" id="KRK73900.1"/>
    </source>
</evidence>
<dbReference type="SUPFAM" id="SSF53850">
    <property type="entry name" value="Periplasmic binding protein-like II"/>
    <property type="match status" value="1"/>
</dbReference>
<dbReference type="Proteomes" id="UP000051804">
    <property type="component" value="Unassembled WGS sequence"/>
</dbReference>
<keyword evidence="1" id="KW-0732">Signal</keyword>
<dbReference type="PANTHER" id="PTHR43649:SF33">
    <property type="entry name" value="POLYGALACTURONAN_RHAMNOGALACTURONAN-BINDING PROTEIN YTCQ"/>
    <property type="match status" value="1"/>
</dbReference>
<dbReference type="PANTHER" id="PTHR43649">
    <property type="entry name" value="ARABINOSE-BINDING PROTEIN-RELATED"/>
    <property type="match status" value="1"/>
</dbReference>
<comment type="caution">
    <text evidence="2">The sequence shown here is derived from an EMBL/GenBank/DDBJ whole genome shotgun (WGS) entry which is preliminary data.</text>
</comment>
<keyword evidence="3" id="KW-1185">Reference proteome</keyword>
<name>A0A0R1JRX7_9LACO</name>
<dbReference type="Gene3D" id="3.40.190.10">
    <property type="entry name" value="Periplasmic binding protein-like II"/>
    <property type="match status" value="1"/>
</dbReference>
<evidence type="ECO:0000256" key="1">
    <source>
        <dbReference type="ARBA" id="ARBA00022729"/>
    </source>
</evidence>
<dbReference type="EMBL" id="AZDJ01000003">
    <property type="protein sequence ID" value="KRK73900.1"/>
    <property type="molecule type" value="Genomic_DNA"/>
</dbReference>
<organism evidence="2 3">
    <name type="scientific">Lacticaseibacillus nasuensis JCM 17158</name>
    <dbReference type="NCBI Taxonomy" id="1291734"/>
    <lineage>
        <taxon>Bacteria</taxon>
        <taxon>Bacillati</taxon>
        <taxon>Bacillota</taxon>
        <taxon>Bacilli</taxon>
        <taxon>Lactobacillales</taxon>
        <taxon>Lactobacillaceae</taxon>
        <taxon>Lacticaseibacillus</taxon>
    </lineage>
</organism>
<gene>
    <name evidence="2" type="ORF">FD02_GL001730</name>
</gene>
<dbReference type="InterPro" id="IPR050490">
    <property type="entry name" value="Bact_solute-bd_prot1"/>
</dbReference>
<accession>A0A0R1JRX7</accession>
<sequence>MLLTASMLTLAACGNSSANSSKSSTKGKTLQVWTFTTDMKKIINNYYKPMHKNLDYKIKITVVPFENFQTKLDPVLGTKNGPDLIALDASFVKKYVDSGKMADLSQVGIKSASANTTNYVKQVGQDAKGHQVALSWQATPGAYYYRASLAKKYLGVTTPEQMQAKVDTAADFTKTAQEVNQKSNGKIFMTSSISDLFEPMIGARKTPWVVNNKLKIDKSMLDLMDMSKQFVSGKLTQDTTEQSSEYFSGMSSNNIMGYSLPSWGLFYWLQPNAKSSKTGNNTAGDWRVVKGPWSYSWGGTYLGAVKNSPMEHEAAKIAKWVATNPKFQTKWAKDQNDFVSNQTVVKKITPQFTSKFLGGQNQYKQFAESAKDIDGKLLTKYDQTIQKAFVDNALTPYSQGKISKAAALKAFKDTVQNAFPDITVK</sequence>
<reference evidence="2 3" key="1">
    <citation type="journal article" date="2015" name="Genome Announc.">
        <title>Expanding the biotechnology potential of lactobacilli through comparative genomics of 213 strains and associated genera.</title>
        <authorList>
            <person name="Sun Z."/>
            <person name="Harris H.M."/>
            <person name="McCann A."/>
            <person name="Guo C."/>
            <person name="Argimon S."/>
            <person name="Zhang W."/>
            <person name="Yang X."/>
            <person name="Jeffery I.B."/>
            <person name="Cooney J.C."/>
            <person name="Kagawa T.F."/>
            <person name="Liu W."/>
            <person name="Song Y."/>
            <person name="Salvetti E."/>
            <person name="Wrobel A."/>
            <person name="Rasinkangas P."/>
            <person name="Parkhill J."/>
            <person name="Rea M.C."/>
            <person name="O'Sullivan O."/>
            <person name="Ritari J."/>
            <person name="Douillard F.P."/>
            <person name="Paul Ross R."/>
            <person name="Yang R."/>
            <person name="Briner A.E."/>
            <person name="Felis G.E."/>
            <person name="de Vos W.M."/>
            <person name="Barrangou R."/>
            <person name="Klaenhammer T.R."/>
            <person name="Caufield P.W."/>
            <person name="Cui Y."/>
            <person name="Zhang H."/>
            <person name="O'Toole P.W."/>
        </authorList>
    </citation>
    <scope>NUCLEOTIDE SEQUENCE [LARGE SCALE GENOMIC DNA]</scope>
    <source>
        <strain evidence="2 3">JCM 17158</strain>
    </source>
</reference>
<evidence type="ECO:0000313" key="3">
    <source>
        <dbReference type="Proteomes" id="UP000051804"/>
    </source>
</evidence>
<dbReference type="PATRIC" id="fig|1291734.4.peg.1780"/>
<dbReference type="AlphaFoldDB" id="A0A0R1JRX7"/>